<dbReference type="EMBL" id="JADGMS010000002">
    <property type="protein sequence ID" value="KAF9687110.1"/>
    <property type="molecule type" value="Genomic_DNA"/>
</dbReference>
<sequence>MGSRILIQFNKSSSKSRGGFSNLGLEIKHYPDRSLDSQKTTKRDCEIVLRFVNTGSLECIIFEILADLSLEGFDYELAIYFKCFVYVSIFIVFVILGIVLLLQFHHGKLKEYHTRIKPSFDAQKPRYSMPVIMYCCYYLYNSLKNFLLQLVIIQTTGQSNLEEDQGCKMGIREIHLQTSIGEFDHFKDIIKWGSDYLLKVFDLPNSNTVGSNHTNGYNYTTCWQRPEDMNYLRPVSACSERAADLAGETMAA</sequence>
<dbReference type="Proteomes" id="UP000657918">
    <property type="component" value="Unassembled WGS sequence"/>
</dbReference>
<keyword evidence="9" id="KW-0812">Transmembrane</keyword>
<dbReference type="Gene3D" id="1.50.10.10">
    <property type="match status" value="1"/>
</dbReference>
<dbReference type="GO" id="GO:0030245">
    <property type="term" value="P:cellulose catabolic process"/>
    <property type="evidence" value="ECO:0007669"/>
    <property type="project" value="UniProtKB-KW"/>
</dbReference>
<dbReference type="InterPro" id="IPR008928">
    <property type="entry name" value="6-hairpin_glycosidase_sf"/>
</dbReference>
<keyword evidence="12" id="KW-1185">Reference proteome</keyword>
<dbReference type="InterPro" id="IPR001701">
    <property type="entry name" value="Glyco_hydro_9"/>
</dbReference>
<accession>A0A835N6D6</accession>
<evidence type="ECO:0000256" key="9">
    <source>
        <dbReference type="SAM" id="Phobius"/>
    </source>
</evidence>
<comment type="catalytic activity">
    <reaction evidence="1">
        <text>Endohydrolysis of (1-&gt;4)-beta-D-glucosidic linkages in cellulose, lichenin and cereal beta-D-glucans.</text>
        <dbReference type="EC" id="3.2.1.4"/>
    </reaction>
</comment>
<evidence type="ECO:0000313" key="11">
    <source>
        <dbReference type="EMBL" id="KAF9687110.1"/>
    </source>
</evidence>
<evidence type="ECO:0000256" key="6">
    <source>
        <dbReference type="ARBA" id="ARBA00023277"/>
    </source>
</evidence>
<feature type="transmembrane region" description="Helical" evidence="9">
    <location>
        <begin position="78"/>
        <end position="102"/>
    </location>
</feature>
<dbReference type="EC" id="3.2.1.4" evidence="3"/>
<evidence type="ECO:0000256" key="2">
    <source>
        <dbReference type="ARBA" id="ARBA00007072"/>
    </source>
</evidence>
<comment type="similarity">
    <text evidence="2">Belongs to the glycosyl hydrolase 9 (cellulase E) family.</text>
</comment>
<feature type="domain" description="Glycoside hydrolase family 9" evidence="10">
    <location>
        <begin position="178"/>
        <end position="252"/>
    </location>
</feature>
<keyword evidence="9" id="KW-0472">Membrane</keyword>
<dbReference type="Pfam" id="PF00759">
    <property type="entry name" value="Glyco_hydro_9"/>
    <property type="match status" value="1"/>
</dbReference>
<keyword evidence="9" id="KW-1133">Transmembrane helix</keyword>
<organism evidence="11 12">
    <name type="scientific">Salix dunnii</name>
    <dbReference type="NCBI Taxonomy" id="1413687"/>
    <lineage>
        <taxon>Eukaryota</taxon>
        <taxon>Viridiplantae</taxon>
        <taxon>Streptophyta</taxon>
        <taxon>Embryophyta</taxon>
        <taxon>Tracheophyta</taxon>
        <taxon>Spermatophyta</taxon>
        <taxon>Magnoliopsida</taxon>
        <taxon>eudicotyledons</taxon>
        <taxon>Gunneridae</taxon>
        <taxon>Pentapetalae</taxon>
        <taxon>rosids</taxon>
        <taxon>fabids</taxon>
        <taxon>Malpighiales</taxon>
        <taxon>Salicaceae</taxon>
        <taxon>Saliceae</taxon>
        <taxon>Salix</taxon>
    </lineage>
</organism>
<keyword evidence="4" id="KW-0378">Hydrolase</keyword>
<evidence type="ECO:0000256" key="1">
    <source>
        <dbReference type="ARBA" id="ARBA00000966"/>
    </source>
</evidence>
<evidence type="ECO:0000256" key="3">
    <source>
        <dbReference type="ARBA" id="ARBA00012601"/>
    </source>
</evidence>
<keyword evidence="8" id="KW-0624">Polysaccharide degradation</keyword>
<gene>
    <name evidence="11" type="ORF">SADUNF_Sadunf02G0059600</name>
</gene>
<evidence type="ECO:0000256" key="8">
    <source>
        <dbReference type="ARBA" id="ARBA00023326"/>
    </source>
</evidence>
<dbReference type="InterPro" id="IPR012341">
    <property type="entry name" value="6hp_glycosidase-like_sf"/>
</dbReference>
<evidence type="ECO:0000256" key="5">
    <source>
        <dbReference type="ARBA" id="ARBA00023001"/>
    </source>
</evidence>
<keyword evidence="6" id="KW-0119">Carbohydrate metabolism</keyword>
<evidence type="ECO:0000256" key="7">
    <source>
        <dbReference type="ARBA" id="ARBA00023295"/>
    </source>
</evidence>
<comment type="caution">
    <text evidence="11">The sequence shown here is derived from an EMBL/GenBank/DDBJ whole genome shotgun (WGS) entry which is preliminary data.</text>
</comment>
<keyword evidence="5" id="KW-0136">Cellulose degradation</keyword>
<dbReference type="GO" id="GO:0008810">
    <property type="term" value="F:cellulase activity"/>
    <property type="evidence" value="ECO:0007669"/>
    <property type="project" value="UniProtKB-EC"/>
</dbReference>
<reference evidence="11 12" key="1">
    <citation type="submission" date="2020-10" db="EMBL/GenBank/DDBJ databases">
        <title>Plant Genome Project.</title>
        <authorList>
            <person name="Zhang R.-G."/>
        </authorList>
    </citation>
    <scope>NUCLEOTIDE SEQUENCE [LARGE SCALE GENOMIC DNA]</scope>
    <source>
        <strain evidence="11">FAFU-HL-1</strain>
        <tissue evidence="11">Leaf</tissue>
    </source>
</reference>
<dbReference type="SUPFAM" id="SSF48208">
    <property type="entry name" value="Six-hairpin glycosidases"/>
    <property type="match status" value="1"/>
</dbReference>
<dbReference type="PANTHER" id="PTHR22298">
    <property type="entry name" value="ENDO-1,4-BETA-GLUCANASE"/>
    <property type="match status" value="1"/>
</dbReference>
<dbReference type="AlphaFoldDB" id="A0A835N6D6"/>
<protein>
    <recommendedName>
        <fullName evidence="3">cellulase</fullName>
        <ecNumber evidence="3">3.2.1.4</ecNumber>
    </recommendedName>
</protein>
<proteinExistence type="inferred from homology"/>
<evidence type="ECO:0000259" key="10">
    <source>
        <dbReference type="Pfam" id="PF00759"/>
    </source>
</evidence>
<evidence type="ECO:0000256" key="4">
    <source>
        <dbReference type="ARBA" id="ARBA00022801"/>
    </source>
</evidence>
<name>A0A835N6D6_9ROSI</name>
<evidence type="ECO:0000313" key="12">
    <source>
        <dbReference type="Proteomes" id="UP000657918"/>
    </source>
</evidence>
<keyword evidence="7" id="KW-0326">Glycosidase</keyword>